<evidence type="ECO:0000256" key="1">
    <source>
        <dbReference type="ARBA" id="ARBA00023125"/>
    </source>
</evidence>
<dbReference type="PROSITE" id="PS50977">
    <property type="entry name" value="HTH_TETR_2"/>
    <property type="match status" value="1"/>
</dbReference>
<feature type="DNA-binding region" description="H-T-H motif" evidence="2">
    <location>
        <begin position="50"/>
        <end position="69"/>
    </location>
</feature>
<evidence type="ECO:0000313" key="5">
    <source>
        <dbReference type="Proteomes" id="UP000309174"/>
    </source>
</evidence>
<dbReference type="InterPro" id="IPR036271">
    <property type="entry name" value="Tet_transcr_reg_TetR-rel_C_sf"/>
</dbReference>
<gene>
    <name evidence="4" type="ORF">ETD83_33105</name>
</gene>
<dbReference type="PANTHER" id="PTHR30328">
    <property type="entry name" value="TRANSCRIPTIONAL REPRESSOR"/>
    <property type="match status" value="1"/>
</dbReference>
<protein>
    <submittedName>
        <fullName evidence="4">TetR/AcrR family transcriptional regulator</fullName>
    </submittedName>
</protein>
<dbReference type="GO" id="GO:0003677">
    <property type="term" value="F:DNA binding"/>
    <property type="evidence" value="ECO:0007669"/>
    <property type="project" value="UniProtKB-UniRule"/>
</dbReference>
<dbReference type="Pfam" id="PF17926">
    <property type="entry name" value="TetR_C_21"/>
    <property type="match status" value="1"/>
</dbReference>
<dbReference type="Gene3D" id="1.10.357.10">
    <property type="entry name" value="Tetracycline Repressor, domain 2"/>
    <property type="match status" value="1"/>
</dbReference>
<accession>A0A5C4J5I3</accession>
<dbReference type="InterPro" id="IPR041467">
    <property type="entry name" value="Sco4008_C"/>
</dbReference>
<dbReference type="EMBL" id="VCKW01000247">
    <property type="protein sequence ID" value="TMQ90968.1"/>
    <property type="molecule type" value="Genomic_DNA"/>
</dbReference>
<reference evidence="4 5" key="1">
    <citation type="submission" date="2019-05" db="EMBL/GenBank/DDBJ databases">
        <title>Draft genome sequence of Actinomadura sp. 14C53.</title>
        <authorList>
            <person name="Saricaoglu S."/>
            <person name="Isik K."/>
        </authorList>
    </citation>
    <scope>NUCLEOTIDE SEQUENCE [LARGE SCALE GENOMIC DNA]</scope>
    <source>
        <strain evidence="4 5">14C53</strain>
    </source>
</reference>
<dbReference type="PANTHER" id="PTHR30328:SF54">
    <property type="entry name" value="HTH-TYPE TRANSCRIPTIONAL REPRESSOR SCO4008"/>
    <property type="match status" value="1"/>
</dbReference>
<dbReference type="InterPro" id="IPR001647">
    <property type="entry name" value="HTH_TetR"/>
</dbReference>
<evidence type="ECO:0000256" key="2">
    <source>
        <dbReference type="PROSITE-ProRule" id="PRU00335"/>
    </source>
</evidence>
<dbReference type="GO" id="GO:0006355">
    <property type="term" value="P:regulation of DNA-templated transcription"/>
    <property type="evidence" value="ECO:0007669"/>
    <property type="project" value="UniProtKB-ARBA"/>
</dbReference>
<sequence>MDYYPVSYRFRSERSGAVPAKHTPQSEATRERLLNAGFAEFTAHGLAGGRVDRIAEAAGCNKRLIYLYFTDKNGLFEAVVTRHIEAMMDGVTFDAEHLAAYAGRLFDWLYDRPDVLRLLGWRNLERDETSDVERQSYSKKLEALDTALDEKKLASDIDPRDLLTLMIGMVTAWAGPSPALLDAVGRPTDEQVRQRARASLVAAVELIAPAQS</sequence>
<dbReference type="AlphaFoldDB" id="A0A5C4J5I3"/>
<comment type="caution">
    <text evidence="4">The sequence shown here is derived from an EMBL/GenBank/DDBJ whole genome shotgun (WGS) entry which is preliminary data.</text>
</comment>
<dbReference type="Proteomes" id="UP000309174">
    <property type="component" value="Unassembled WGS sequence"/>
</dbReference>
<dbReference type="InterPro" id="IPR009057">
    <property type="entry name" value="Homeodomain-like_sf"/>
</dbReference>
<dbReference type="SUPFAM" id="SSF48498">
    <property type="entry name" value="Tetracyclin repressor-like, C-terminal domain"/>
    <property type="match status" value="1"/>
</dbReference>
<dbReference type="InterPro" id="IPR050109">
    <property type="entry name" value="HTH-type_TetR-like_transc_reg"/>
</dbReference>
<feature type="domain" description="HTH tetR-type" evidence="3">
    <location>
        <begin position="27"/>
        <end position="87"/>
    </location>
</feature>
<proteinExistence type="predicted"/>
<evidence type="ECO:0000313" key="4">
    <source>
        <dbReference type="EMBL" id="TMQ90968.1"/>
    </source>
</evidence>
<name>A0A5C4J5I3_9ACTN</name>
<dbReference type="Pfam" id="PF00440">
    <property type="entry name" value="TetR_N"/>
    <property type="match status" value="1"/>
</dbReference>
<dbReference type="SUPFAM" id="SSF46689">
    <property type="entry name" value="Homeodomain-like"/>
    <property type="match status" value="1"/>
</dbReference>
<keyword evidence="1 2" id="KW-0238">DNA-binding</keyword>
<evidence type="ECO:0000259" key="3">
    <source>
        <dbReference type="PROSITE" id="PS50977"/>
    </source>
</evidence>
<keyword evidence="5" id="KW-1185">Reference proteome</keyword>
<dbReference type="OrthoDB" id="4726108at2"/>
<organism evidence="4 5">
    <name type="scientific">Actinomadura soli</name>
    <dbReference type="NCBI Taxonomy" id="2508997"/>
    <lineage>
        <taxon>Bacteria</taxon>
        <taxon>Bacillati</taxon>
        <taxon>Actinomycetota</taxon>
        <taxon>Actinomycetes</taxon>
        <taxon>Streptosporangiales</taxon>
        <taxon>Thermomonosporaceae</taxon>
        <taxon>Actinomadura</taxon>
    </lineage>
</organism>